<dbReference type="SUPFAM" id="SSF48498">
    <property type="entry name" value="Tetracyclin repressor-like, C-terminal domain"/>
    <property type="match status" value="1"/>
</dbReference>
<keyword evidence="3" id="KW-0804">Transcription</keyword>
<evidence type="ECO:0000256" key="2">
    <source>
        <dbReference type="ARBA" id="ARBA00023125"/>
    </source>
</evidence>
<accession>A0A641APE7</accession>
<evidence type="ECO:0000313" key="6">
    <source>
        <dbReference type="EMBL" id="KAA1379976.1"/>
    </source>
</evidence>
<dbReference type="InterPro" id="IPR004111">
    <property type="entry name" value="Repressor_TetR_C"/>
</dbReference>
<dbReference type="SUPFAM" id="SSF46689">
    <property type="entry name" value="Homeodomain-like"/>
    <property type="match status" value="1"/>
</dbReference>
<dbReference type="Pfam" id="PF02909">
    <property type="entry name" value="TetR_C_1"/>
    <property type="match status" value="1"/>
</dbReference>
<dbReference type="GO" id="GO:0045892">
    <property type="term" value="P:negative regulation of DNA-templated transcription"/>
    <property type="evidence" value="ECO:0007669"/>
    <property type="project" value="InterPro"/>
</dbReference>
<proteinExistence type="predicted"/>
<reference evidence="6" key="1">
    <citation type="submission" date="2019-09" db="EMBL/GenBank/DDBJ databases">
        <authorList>
            <person name="Li J."/>
        </authorList>
    </citation>
    <scope>NUCLEOTIDE SEQUENCE [LARGE SCALE GENOMIC DNA]</scope>
    <source>
        <strain evidence="6">NRBC 14897</strain>
    </source>
</reference>
<dbReference type="GO" id="GO:0003700">
    <property type="term" value="F:DNA-binding transcription factor activity"/>
    <property type="evidence" value="ECO:0007669"/>
    <property type="project" value="TreeGrafter"/>
</dbReference>
<dbReference type="PANTHER" id="PTHR30055:SF151">
    <property type="entry name" value="TRANSCRIPTIONAL REGULATORY PROTEIN"/>
    <property type="match status" value="1"/>
</dbReference>
<dbReference type="PANTHER" id="PTHR30055">
    <property type="entry name" value="HTH-TYPE TRANSCRIPTIONAL REGULATOR RUTR"/>
    <property type="match status" value="1"/>
</dbReference>
<evidence type="ECO:0000313" key="7">
    <source>
        <dbReference type="Proteomes" id="UP001515100"/>
    </source>
</evidence>
<evidence type="ECO:0000256" key="4">
    <source>
        <dbReference type="PROSITE-ProRule" id="PRU00335"/>
    </source>
</evidence>
<evidence type="ECO:0000259" key="5">
    <source>
        <dbReference type="PROSITE" id="PS50977"/>
    </source>
</evidence>
<keyword evidence="2 4" id="KW-0238">DNA-binding</keyword>
<dbReference type="PROSITE" id="PS50977">
    <property type="entry name" value="HTH_TETR_2"/>
    <property type="match status" value="1"/>
</dbReference>
<dbReference type="RefSeq" id="WP_129180002.1">
    <property type="nucleotide sequence ID" value="NZ_JAGIOG010000001.1"/>
</dbReference>
<dbReference type="InterPro" id="IPR036271">
    <property type="entry name" value="Tet_transcr_reg_TetR-rel_C_sf"/>
</dbReference>
<keyword evidence="1" id="KW-0805">Transcription regulation</keyword>
<organism evidence="6 7">
    <name type="scientific">Aeromicrobium fastidiosum</name>
    <dbReference type="NCBI Taxonomy" id="52699"/>
    <lineage>
        <taxon>Bacteria</taxon>
        <taxon>Bacillati</taxon>
        <taxon>Actinomycetota</taxon>
        <taxon>Actinomycetes</taxon>
        <taxon>Propionibacteriales</taxon>
        <taxon>Nocardioidaceae</taxon>
        <taxon>Aeromicrobium</taxon>
    </lineage>
</organism>
<name>A0A641APE7_9ACTN</name>
<dbReference type="EMBL" id="SDPP02000001">
    <property type="protein sequence ID" value="KAA1379976.1"/>
    <property type="molecule type" value="Genomic_DNA"/>
</dbReference>
<dbReference type="InterPro" id="IPR009057">
    <property type="entry name" value="Homeodomain-like_sf"/>
</dbReference>
<comment type="caution">
    <text evidence="6">The sequence shown here is derived from an EMBL/GenBank/DDBJ whole genome shotgun (WGS) entry which is preliminary data.</text>
</comment>
<dbReference type="Pfam" id="PF00440">
    <property type="entry name" value="TetR_N"/>
    <property type="match status" value="1"/>
</dbReference>
<feature type="DNA-binding region" description="H-T-H motif" evidence="4">
    <location>
        <begin position="33"/>
        <end position="52"/>
    </location>
</feature>
<dbReference type="Gene3D" id="1.10.357.10">
    <property type="entry name" value="Tetracycline Repressor, domain 2"/>
    <property type="match status" value="1"/>
</dbReference>
<gene>
    <name evidence="6" type="ORF">ESP62_001845</name>
</gene>
<protein>
    <submittedName>
        <fullName evidence="6">TetR/AcrR family transcriptional regulator</fullName>
    </submittedName>
</protein>
<dbReference type="InterPro" id="IPR001647">
    <property type="entry name" value="HTH_TetR"/>
</dbReference>
<keyword evidence="7" id="KW-1185">Reference proteome</keyword>
<dbReference type="Proteomes" id="UP001515100">
    <property type="component" value="Unassembled WGS sequence"/>
</dbReference>
<dbReference type="AlphaFoldDB" id="A0A641APE7"/>
<feature type="domain" description="HTH tetR-type" evidence="5">
    <location>
        <begin position="10"/>
        <end position="70"/>
    </location>
</feature>
<sequence length="227" mass="25318">MPAPVRRRASHSLEAVVEAAVALLDEAGEGALTFRALASRLGGGVGSIYWYVDGKDELLDRAADHVMGEVLVATEQLLDDPDPIENLRQLSVALYDEMLRRPWLGIFLMRNTDLQTNTMRMFDRLGRQAMRLDLTPKQQMEAVMTLVGYVVGLAIDVAQPPPQEFVDSGLSPDEFLRMYADRWRALDPDEFPFLQQTAGEFEKHDDSEVFRAGLDLLLAGLRQQAGG</sequence>
<evidence type="ECO:0000256" key="3">
    <source>
        <dbReference type="ARBA" id="ARBA00023163"/>
    </source>
</evidence>
<evidence type="ECO:0000256" key="1">
    <source>
        <dbReference type="ARBA" id="ARBA00023015"/>
    </source>
</evidence>
<dbReference type="InterPro" id="IPR050109">
    <property type="entry name" value="HTH-type_TetR-like_transc_reg"/>
</dbReference>
<dbReference type="GO" id="GO:0000976">
    <property type="term" value="F:transcription cis-regulatory region binding"/>
    <property type="evidence" value="ECO:0007669"/>
    <property type="project" value="TreeGrafter"/>
</dbReference>
<dbReference type="OrthoDB" id="4427109at2"/>
<dbReference type="Gene3D" id="1.10.10.60">
    <property type="entry name" value="Homeodomain-like"/>
    <property type="match status" value="1"/>
</dbReference>